<protein>
    <submittedName>
        <fullName evidence="3">Uncharacterized protein</fullName>
    </submittedName>
</protein>
<sequence>MILRTDASNALVPLALGLLQIHGALAAAPRSPSNQCIAACQLWLNQIPFDDIPADTPYVARGCAGTLGPTSLFLCSTRYCPEVDLVEGFRALNETCQRFGSHLPSVDLIAGYTDEELAKILRLQPADHPPKGPVKEVLLPAGPLFRNAVYTLNAVSYIHIRHIGFGLCVFFFWIIAILVGVGFRISHMFQGSVSEKAALARRKRTKLENR</sequence>
<feature type="transmembrane region" description="Helical" evidence="1">
    <location>
        <begin position="163"/>
        <end position="183"/>
    </location>
</feature>
<accession>A0A9P1H054</accession>
<keyword evidence="1" id="KW-0472">Membrane</keyword>
<proteinExistence type="predicted"/>
<keyword evidence="1" id="KW-0812">Transmembrane</keyword>
<gene>
    <name evidence="3" type="ORF">PPNO1_LOCUS3224</name>
</gene>
<feature type="chain" id="PRO_5040331553" evidence="2">
    <location>
        <begin position="27"/>
        <end position="210"/>
    </location>
</feature>
<keyword evidence="1" id="KW-1133">Transmembrane helix</keyword>
<dbReference type="Proteomes" id="UP000838763">
    <property type="component" value="Unassembled WGS sequence"/>
</dbReference>
<evidence type="ECO:0000256" key="2">
    <source>
        <dbReference type="SAM" id="SignalP"/>
    </source>
</evidence>
<evidence type="ECO:0000313" key="3">
    <source>
        <dbReference type="EMBL" id="CAI4213475.1"/>
    </source>
</evidence>
<keyword evidence="4" id="KW-1185">Reference proteome</keyword>
<dbReference type="EMBL" id="CALLCH030000008">
    <property type="protein sequence ID" value="CAI4213475.1"/>
    <property type="molecule type" value="Genomic_DNA"/>
</dbReference>
<dbReference type="AlphaFoldDB" id="A0A9P1H054"/>
<evidence type="ECO:0000313" key="4">
    <source>
        <dbReference type="Proteomes" id="UP000838763"/>
    </source>
</evidence>
<evidence type="ECO:0000256" key="1">
    <source>
        <dbReference type="SAM" id="Phobius"/>
    </source>
</evidence>
<organism evidence="3 4">
    <name type="scientific">Parascedosporium putredinis</name>
    <dbReference type="NCBI Taxonomy" id="1442378"/>
    <lineage>
        <taxon>Eukaryota</taxon>
        <taxon>Fungi</taxon>
        <taxon>Dikarya</taxon>
        <taxon>Ascomycota</taxon>
        <taxon>Pezizomycotina</taxon>
        <taxon>Sordariomycetes</taxon>
        <taxon>Hypocreomycetidae</taxon>
        <taxon>Microascales</taxon>
        <taxon>Microascaceae</taxon>
        <taxon>Parascedosporium</taxon>
    </lineage>
</organism>
<name>A0A9P1H054_9PEZI</name>
<keyword evidence="2" id="KW-0732">Signal</keyword>
<dbReference type="OrthoDB" id="4806863at2759"/>
<feature type="signal peptide" evidence="2">
    <location>
        <begin position="1"/>
        <end position="26"/>
    </location>
</feature>
<comment type="caution">
    <text evidence="3">The sequence shown here is derived from an EMBL/GenBank/DDBJ whole genome shotgun (WGS) entry which is preliminary data.</text>
</comment>
<reference evidence="3" key="1">
    <citation type="submission" date="2022-11" db="EMBL/GenBank/DDBJ databases">
        <authorList>
            <person name="Scott C."/>
            <person name="Bruce N."/>
        </authorList>
    </citation>
    <scope>NUCLEOTIDE SEQUENCE</scope>
</reference>